<dbReference type="InterPro" id="IPR036390">
    <property type="entry name" value="WH_DNA-bd_sf"/>
</dbReference>
<dbReference type="InterPro" id="IPR000835">
    <property type="entry name" value="HTH_MarR-typ"/>
</dbReference>
<dbReference type="STRING" id="146020.RMCB_0655"/>
<dbReference type="PANTHER" id="PTHR33164:SF43">
    <property type="entry name" value="HTH-TYPE TRANSCRIPTIONAL REPRESSOR YETL"/>
    <property type="match status" value="1"/>
</dbReference>
<gene>
    <name evidence="2" type="ORF">RMCB_0655</name>
</gene>
<proteinExistence type="predicted"/>
<comment type="caution">
    <text evidence="2">The sequence shown here is derived from an EMBL/GenBank/DDBJ whole genome shotgun (WGS) entry which is preliminary data.</text>
</comment>
<reference evidence="3" key="1">
    <citation type="journal article" date="2016" name="Genome Announc.">
        <title>Draft Genome Sequences of Five Rapidly Growing Mycobacterium Species, M. thermoresistibile, M. fortuitum subsp. acetamidolyticum, M. canariasense, M. brisbanense, and M. novocastrense.</title>
        <authorList>
            <person name="Katahira K."/>
            <person name="Ogura Y."/>
            <person name="Gotoh Y."/>
            <person name="Hayashi T."/>
        </authorList>
    </citation>
    <scope>NUCLEOTIDE SEQUENCE [LARGE SCALE GENOMIC DNA]</scope>
    <source>
        <strain evidence="3">JCM15654</strain>
    </source>
</reference>
<dbReference type="InterPro" id="IPR039422">
    <property type="entry name" value="MarR/SlyA-like"/>
</dbReference>
<dbReference type="SUPFAM" id="SSF46785">
    <property type="entry name" value="Winged helix' DNA-binding domain"/>
    <property type="match status" value="1"/>
</dbReference>
<dbReference type="InterPro" id="IPR036388">
    <property type="entry name" value="WH-like_DNA-bd_sf"/>
</dbReference>
<evidence type="ECO:0000259" key="1">
    <source>
        <dbReference type="SMART" id="SM00347"/>
    </source>
</evidence>
<feature type="domain" description="HTH marR-type" evidence="1">
    <location>
        <begin position="25"/>
        <end position="124"/>
    </location>
</feature>
<dbReference type="SMART" id="SM00347">
    <property type="entry name" value="HTH_MARR"/>
    <property type="match status" value="1"/>
</dbReference>
<dbReference type="GO" id="GO:0006950">
    <property type="term" value="P:response to stress"/>
    <property type="evidence" value="ECO:0007669"/>
    <property type="project" value="TreeGrafter"/>
</dbReference>
<dbReference type="Pfam" id="PF12802">
    <property type="entry name" value="MarR_2"/>
    <property type="match status" value="1"/>
</dbReference>
<dbReference type="EMBL" id="BCSX01000007">
    <property type="protein sequence ID" value="GAS86559.1"/>
    <property type="molecule type" value="Genomic_DNA"/>
</dbReference>
<evidence type="ECO:0000313" key="2">
    <source>
        <dbReference type="EMBL" id="GAS86559.1"/>
    </source>
</evidence>
<sequence>MGASVEVVGPLLDYLARRLRAELEAELMPLGLKARHMIALTVLREFGERGQSDLGHALGVDATTTVALLNDLESLRLVERRHSPQDRRRHTVVITAAERRLQDCEAIVASLECRMFDIDTGQRSQLRALSVQCAAGAADGPQAPMVTPLAGTPN</sequence>
<dbReference type="PANTHER" id="PTHR33164">
    <property type="entry name" value="TRANSCRIPTIONAL REGULATOR, MARR FAMILY"/>
    <property type="match status" value="1"/>
</dbReference>
<protein>
    <submittedName>
        <fullName evidence="2">Regulatory protein, MarR</fullName>
    </submittedName>
</protein>
<evidence type="ECO:0000313" key="3">
    <source>
        <dbReference type="Proteomes" id="UP000069620"/>
    </source>
</evidence>
<reference evidence="3" key="2">
    <citation type="submission" date="2016-02" db="EMBL/GenBank/DDBJ databases">
        <title>Draft genome sequence of five rapidly growing Mycobacterium species.</title>
        <authorList>
            <person name="Katahira K."/>
            <person name="Gotou Y."/>
            <person name="Iida K."/>
            <person name="Ogura Y."/>
            <person name="Hayashi T."/>
        </authorList>
    </citation>
    <scope>NUCLEOTIDE SEQUENCE [LARGE SCALE GENOMIC DNA]</scope>
    <source>
        <strain evidence="3">JCM15654</strain>
    </source>
</reference>
<keyword evidence="3" id="KW-1185">Reference proteome</keyword>
<dbReference type="AlphaFoldDB" id="A0A100VV06"/>
<dbReference type="GO" id="GO:0003700">
    <property type="term" value="F:DNA-binding transcription factor activity"/>
    <property type="evidence" value="ECO:0007669"/>
    <property type="project" value="InterPro"/>
</dbReference>
<dbReference type="Gene3D" id="1.10.10.10">
    <property type="entry name" value="Winged helix-like DNA-binding domain superfamily/Winged helix DNA-binding domain"/>
    <property type="match status" value="1"/>
</dbReference>
<organism evidence="2 3">
    <name type="scientific">Mycolicibacterium brisbanense</name>
    <dbReference type="NCBI Taxonomy" id="146020"/>
    <lineage>
        <taxon>Bacteria</taxon>
        <taxon>Bacillati</taxon>
        <taxon>Actinomycetota</taxon>
        <taxon>Actinomycetes</taxon>
        <taxon>Mycobacteriales</taxon>
        <taxon>Mycobacteriaceae</taxon>
        <taxon>Mycolicibacterium</taxon>
    </lineage>
</organism>
<dbReference type="Proteomes" id="UP000069620">
    <property type="component" value="Unassembled WGS sequence"/>
</dbReference>
<accession>A0A100VV06</accession>
<name>A0A100VV06_9MYCO</name>